<protein>
    <submittedName>
        <fullName evidence="2">Uncharacterized protein</fullName>
    </submittedName>
</protein>
<dbReference type="RefSeq" id="WP_006618019.1">
    <property type="nucleotide sequence ID" value="NZ_BIMW01000177.1"/>
</dbReference>
<organism evidence="2 3">
    <name type="scientific">Limnospira platensis NIES-46</name>
    <dbReference type="NCBI Taxonomy" id="1236695"/>
    <lineage>
        <taxon>Bacteria</taxon>
        <taxon>Bacillati</taxon>
        <taxon>Cyanobacteriota</taxon>
        <taxon>Cyanophyceae</taxon>
        <taxon>Oscillatoriophycideae</taxon>
        <taxon>Oscillatoriales</taxon>
        <taxon>Sirenicapillariaceae</taxon>
        <taxon>Limnospira</taxon>
    </lineage>
</organism>
<name>A0A5M3TE87_LIMPL</name>
<keyword evidence="1" id="KW-0812">Transmembrane</keyword>
<keyword evidence="3" id="KW-1185">Reference proteome</keyword>
<accession>A0A5M3TE87</accession>
<dbReference type="Proteomes" id="UP000326169">
    <property type="component" value="Unassembled WGS sequence"/>
</dbReference>
<feature type="transmembrane region" description="Helical" evidence="1">
    <location>
        <begin position="57"/>
        <end position="79"/>
    </location>
</feature>
<dbReference type="EMBL" id="BIMW01000177">
    <property type="protein sequence ID" value="GCE96266.1"/>
    <property type="molecule type" value="Genomic_DNA"/>
</dbReference>
<evidence type="ECO:0000256" key="1">
    <source>
        <dbReference type="SAM" id="Phobius"/>
    </source>
</evidence>
<proteinExistence type="predicted"/>
<reference evidence="2 3" key="1">
    <citation type="journal article" date="2019" name="J Genomics">
        <title>The Draft Genome of a Hydrogen-producing Cyanobacterium, Arthrospira platensis NIES-46.</title>
        <authorList>
            <person name="Suzuki S."/>
            <person name="Yamaguchi H."/>
            <person name="Kawachi M."/>
        </authorList>
    </citation>
    <scope>NUCLEOTIDE SEQUENCE [LARGE SCALE GENOMIC DNA]</scope>
    <source>
        <strain evidence="2 3">NIES-46</strain>
    </source>
</reference>
<keyword evidence="1" id="KW-0472">Membrane</keyword>
<keyword evidence="1" id="KW-1133">Transmembrane helix</keyword>
<sequence length="80" mass="8851">MKTDFNFPNQYMMGPVIFRPDFNSPSEVITANQAWSLFFTGGQEDKALGYNAEYGRFFTNLLMAIAVSGAIGALIFTNLA</sequence>
<dbReference type="GeneID" id="301685095"/>
<comment type="caution">
    <text evidence="2">The sequence shown here is derived from an EMBL/GenBank/DDBJ whole genome shotgun (WGS) entry which is preliminary data.</text>
</comment>
<evidence type="ECO:0000313" key="2">
    <source>
        <dbReference type="EMBL" id="GCE96266.1"/>
    </source>
</evidence>
<evidence type="ECO:0000313" key="3">
    <source>
        <dbReference type="Proteomes" id="UP000326169"/>
    </source>
</evidence>
<gene>
    <name evidence="2" type="ORF">NIES46_43350</name>
</gene>